<evidence type="ECO:0000313" key="8">
    <source>
        <dbReference type="EMBL" id="ETO32370.1"/>
    </source>
</evidence>
<proteinExistence type="inferred from homology"/>
<feature type="compositionally biased region" description="Polar residues" evidence="7">
    <location>
        <begin position="390"/>
        <end position="406"/>
    </location>
</feature>
<dbReference type="EMBL" id="ASPP01004248">
    <property type="protein sequence ID" value="ETO32370.1"/>
    <property type="molecule type" value="Genomic_DNA"/>
</dbReference>
<dbReference type="GO" id="GO:0003682">
    <property type="term" value="F:chromatin binding"/>
    <property type="evidence" value="ECO:0007669"/>
    <property type="project" value="TreeGrafter"/>
</dbReference>
<dbReference type="OrthoDB" id="27537at2759"/>
<dbReference type="SUPFAM" id="SSF50978">
    <property type="entry name" value="WD40 repeat-like"/>
    <property type="match status" value="1"/>
</dbReference>
<dbReference type="PROSITE" id="PS50082">
    <property type="entry name" value="WD_REPEATS_2"/>
    <property type="match status" value="1"/>
</dbReference>
<feature type="region of interest" description="Disordered" evidence="7">
    <location>
        <begin position="229"/>
        <end position="266"/>
    </location>
</feature>
<organism evidence="8 9">
    <name type="scientific">Reticulomyxa filosa</name>
    <dbReference type="NCBI Taxonomy" id="46433"/>
    <lineage>
        <taxon>Eukaryota</taxon>
        <taxon>Sar</taxon>
        <taxon>Rhizaria</taxon>
        <taxon>Retaria</taxon>
        <taxon>Foraminifera</taxon>
        <taxon>Monothalamids</taxon>
        <taxon>Reticulomyxidae</taxon>
        <taxon>Reticulomyxa</taxon>
    </lineage>
</organism>
<comment type="similarity">
    <text evidence="2">Belongs to the WD repeat SWD2 family.</text>
</comment>
<gene>
    <name evidence="8" type="ORF">RFI_04746</name>
</gene>
<protein>
    <submittedName>
        <fullName evidence="8">WD repeat protein 82</fullName>
    </submittedName>
</protein>
<dbReference type="GO" id="GO:0016070">
    <property type="term" value="P:RNA metabolic process"/>
    <property type="evidence" value="ECO:0007669"/>
    <property type="project" value="UniProtKB-ARBA"/>
</dbReference>
<evidence type="ECO:0000256" key="5">
    <source>
        <dbReference type="ARBA" id="ARBA00023242"/>
    </source>
</evidence>
<feature type="region of interest" description="Disordered" evidence="7">
    <location>
        <begin position="390"/>
        <end position="415"/>
    </location>
</feature>
<comment type="caution">
    <text evidence="8">The sequence shown here is derived from an EMBL/GenBank/DDBJ whole genome shotgun (WGS) entry which is preliminary data.</text>
</comment>
<dbReference type="Pfam" id="PF00400">
    <property type="entry name" value="WD40"/>
    <property type="match status" value="2"/>
</dbReference>
<evidence type="ECO:0000256" key="7">
    <source>
        <dbReference type="SAM" id="MobiDB-lite"/>
    </source>
</evidence>
<dbReference type="InterPro" id="IPR037867">
    <property type="entry name" value="Swd2/WDR82"/>
</dbReference>
<dbReference type="Proteomes" id="UP000023152">
    <property type="component" value="Unassembled WGS sequence"/>
</dbReference>
<evidence type="ECO:0000313" key="9">
    <source>
        <dbReference type="Proteomes" id="UP000023152"/>
    </source>
</evidence>
<keyword evidence="5" id="KW-0539">Nucleus</keyword>
<dbReference type="PROSITE" id="PS50294">
    <property type="entry name" value="WD_REPEATS_REGION"/>
    <property type="match status" value="1"/>
</dbReference>
<dbReference type="PANTHER" id="PTHR19861">
    <property type="entry name" value="WD40 REPEAT PROTEIN SWD2"/>
    <property type="match status" value="1"/>
</dbReference>
<keyword evidence="4" id="KW-0677">Repeat</keyword>
<evidence type="ECO:0000256" key="4">
    <source>
        <dbReference type="ARBA" id="ARBA00022737"/>
    </source>
</evidence>
<reference evidence="8 9" key="1">
    <citation type="journal article" date="2013" name="Curr. Biol.">
        <title>The Genome of the Foraminiferan Reticulomyxa filosa.</title>
        <authorList>
            <person name="Glockner G."/>
            <person name="Hulsmann N."/>
            <person name="Schleicher M."/>
            <person name="Noegel A.A."/>
            <person name="Eichinger L."/>
            <person name="Gallinger C."/>
            <person name="Pawlowski J."/>
            <person name="Sierra R."/>
            <person name="Euteneuer U."/>
            <person name="Pillet L."/>
            <person name="Moustafa A."/>
            <person name="Platzer M."/>
            <person name="Groth M."/>
            <person name="Szafranski K."/>
            <person name="Schliwa M."/>
        </authorList>
    </citation>
    <scope>NUCLEOTIDE SEQUENCE [LARGE SCALE GENOMIC DNA]</scope>
</reference>
<name>X6P1G8_RETFI</name>
<evidence type="ECO:0000256" key="3">
    <source>
        <dbReference type="ARBA" id="ARBA00022574"/>
    </source>
</evidence>
<sequence>MAQPNKTKSVILNENVIKAFGMSKVFRNLPTVGTSTNNKSKEKEKQSTSGNEELRITGMDIDNSGQYIVTCDNDNCIKFYDCLIPKRKQKKKKKEKQNRLQKTVYVKNFGVECIQFTHHNKCILMGCTKDHAIRYHSLHDNVYLRTFSGHTEKITHVNMHPLSDQFMSCSFDKSIRFWDLRTSDCIAKLEVPQRPTCAYDREGLVFAIGTGKNELKLYDSRQYGSGPFQTFSDFPTEPSHGRGDNAHNHNGHGANENDKSHSTNIPGTQRYEWSNLEFSPNGKQILISTRTNMLILVDAFEGNVIRTLESFDNSENKDSYGIFTPDNSFVCVPENGDIHFWDLNKYRDIIWRGHPKKIERFLFNPKYCMAVSAAQHVAIWLPDAKKVQPQVQNKDGTTNENMSVIKSSLKGKGKD</sequence>
<feature type="region of interest" description="Disordered" evidence="7">
    <location>
        <begin position="31"/>
        <end position="52"/>
    </location>
</feature>
<dbReference type="InterPro" id="IPR015943">
    <property type="entry name" value="WD40/YVTN_repeat-like_dom_sf"/>
</dbReference>
<dbReference type="GO" id="GO:0048188">
    <property type="term" value="C:Set1C/COMPASS complex"/>
    <property type="evidence" value="ECO:0007669"/>
    <property type="project" value="TreeGrafter"/>
</dbReference>
<dbReference type="InterPro" id="IPR036322">
    <property type="entry name" value="WD40_repeat_dom_sf"/>
</dbReference>
<feature type="repeat" description="WD" evidence="6">
    <location>
        <begin position="147"/>
        <end position="188"/>
    </location>
</feature>
<keyword evidence="9" id="KW-1185">Reference proteome</keyword>
<dbReference type="AlphaFoldDB" id="X6P1G8"/>
<dbReference type="Gene3D" id="2.130.10.10">
    <property type="entry name" value="YVTN repeat-like/Quinoprotein amine dehydrogenase"/>
    <property type="match status" value="1"/>
</dbReference>
<keyword evidence="3 6" id="KW-0853">WD repeat</keyword>
<dbReference type="PANTHER" id="PTHR19861:SF0">
    <property type="entry name" value="WD REPEAT-CONTAINING PROTEIN 82"/>
    <property type="match status" value="1"/>
</dbReference>
<accession>X6P1G8</accession>
<dbReference type="SMART" id="SM00320">
    <property type="entry name" value="WD40"/>
    <property type="match status" value="6"/>
</dbReference>
<evidence type="ECO:0000256" key="6">
    <source>
        <dbReference type="PROSITE-ProRule" id="PRU00221"/>
    </source>
</evidence>
<evidence type="ECO:0000256" key="1">
    <source>
        <dbReference type="ARBA" id="ARBA00004123"/>
    </source>
</evidence>
<dbReference type="InterPro" id="IPR001680">
    <property type="entry name" value="WD40_rpt"/>
</dbReference>
<comment type="subcellular location">
    <subcellularLocation>
        <location evidence="1">Nucleus</location>
    </subcellularLocation>
</comment>
<evidence type="ECO:0000256" key="2">
    <source>
        <dbReference type="ARBA" id="ARBA00005616"/>
    </source>
</evidence>